<evidence type="ECO:0000313" key="1">
    <source>
        <dbReference type="EMBL" id="CAG8548921.1"/>
    </source>
</evidence>
<comment type="caution">
    <text evidence="1">The sequence shown here is derived from an EMBL/GenBank/DDBJ whole genome shotgun (WGS) entry which is preliminary data.</text>
</comment>
<dbReference type="Proteomes" id="UP000789860">
    <property type="component" value="Unassembled WGS sequence"/>
</dbReference>
<sequence>KEILKLMIATFLKRQTDITKKIEVDFSNPLIGLTGLNKNDAREQGDYGKAKGIEITNYDKQVSAPTRRNPEGVKVSALKVIYNAPAKKDFTNNPGKSFPDVEEALIKSRNAPFNGLIFRELVEIVRENKQDEEADNITKIIKECEDEVEKQDPELFKHIDKLAKEYLIGAEQRWNEILNKCLEYNKKEDNPHEKISEGEEPAIKKLLSSIKQALENENLKQSCESLKSTLDELKNNSDSPELSILNSLRSETVYLNSYLDD</sequence>
<reference evidence="1" key="1">
    <citation type="submission" date="2021-06" db="EMBL/GenBank/DDBJ databases">
        <authorList>
            <person name="Kallberg Y."/>
            <person name="Tangrot J."/>
            <person name="Rosling A."/>
        </authorList>
    </citation>
    <scope>NUCLEOTIDE SEQUENCE</scope>
    <source>
        <strain evidence="1">AU212A</strain>
    </source>
</reference>
<accession>A0ACA9LTK3</accession>
<gene>
    <name evidence="1" type="ORF">SCALOS_LOCUS5108</name>
</gene>
<keyword evidence="2" id="KW-1185">Reference proteome</keyword>
<protein>
    <submittedName>
        <fullName evidence="1">7787_t:CDS:1</fullName>
    </submittedName>
</protein>
<feature type="non-terminal residue" evidence="1">
    <location>
        <position position="1"/>
    </location>
</feature>
<organism evidence="1 2">
    <name type="scientific">Scutellospora calospora</name>
    <dbReference type="NCBI Taxonomy" id="85575"/>
    <lineage>
        <taxon>Eukaryota</taxon>
        <taxon>Fungi</taxon>
        <taxon>Fungi incertae sedis</taxon>
        <taxon>Mucoromycota</taxon>
        <taxon>Glomeromycotina</taxon>
        <taxon>Glomeromycetes</taxon>
        <taxon>Diversisporales</taxon>
        <taxon>Gigasporaceae</taxon>
        <taxon>Scutellospora</taxon>
    </lineage>
</organism>
<evidence type="ECO:0000313" key="2">
    <source>
        <dbReference type="Proteomes" id="UP000789860"/>
    </source>
</evidence>
<name>A0ACA9LTK3_9GLOM</name>
<proteinExistence type="predicted"/>
<dbReference type="EMBL" id="CAJVPM010007795">
    <property type="protein sequence ID" value="CAG8548921.1"/>
    <property type="molecule type" value="Genomic_DNA"/>
</dbReference>